<feature type="domain" description="GST N-terminal" evidence="2">
    <location>
        <begin position="103"/>
        <end position="183"/>
    </location>
</feature>
<dbReference type="CDD" id="cd00570">
    <property type="entry name" value="GST_N_family"/>
    <property type="match status" value="1"/>
</dbReference>
<feature type="transmembrane region" description="Helical" evidence="1">
    <location>
        <begin position="296"/>
        <end position="318"/>
    </location>
</feature>
<dbReference type="Gene3D" id="3.40.30.10">
    <property type="entry name" value="Glutaredoxin"/>
    <property type="match status" value="1"/>
</dbReference>
<dbReference type="OrthoDB" id="1935530at2759"/>
<keyword evidence="1" id="KW-0812">Transmembrane</keyword>
<name>A0A2P6V201_9CHLO</name>
<accession>A0A2P6V201</accession>
<organism evidence="3 4">
    <name type="scientific">Micractinium conductrix</name>
    <dbReference type="NCBI Taxonomy" id="554055"/>
    <lineage>
        <taxon>Eukaryota</taxon>
        <taxon>Viridiplantae</taxon>
        <taxon>Chlorophyta</taxon>
        <taxon>core chlorophytes</taxon>
        <taxon>Trebouxiophyceae</taxon>
        <taxon>Chlorellales</taxon>
        <taxon>Chlorellaceae</taxon>
        <taxon>Chlorella clade</taxon>
        <taxon>Micractinium</taxon>
    </lineage>
</organism>
<dbReference type="Proteomes" id="UP000239649">
    <property type="component" value="Unassembled WGS sequence"/>
</dbReference>
<evidence type="ECO:0000256" key="1">
    <source>
        <dbReference type="SAM" id="Phobius"/>
    </source>
</evidence>
<keyword evidence="1" id="KW-1133">Transmembrane helix</keyword>
<dbReference type="PANTHER" id="PTHR43968:SF6">
    <property type="entry name" value="GLUTATHIONE S-TRANSFERASE OMEGA"/>
    <property type="match status" value="1"/>
</dbReference>
<keyword evidence="1" id="KW-0472">Membrane</keyword>
<dbReference type="InterPro" id="IPR036282">
    <property type="entry name" value="Glutathione-S-Trfase_C_sf"/>
</dbReference>
<dbReference type="EMBL" id="LHPF02000043">
    <property type="protein sequence ID" value="PSC68074.1"/>
    <property type="molecule type" value="Genomic_DNA"/>
</dbReference>
<dbReference type="InterPro" id="IPR004045">
    <property type="entry name" value="Glutathione_S-Trfase_N"/>
</dbReference>
<evidence type="ECO:0000259" key="2">
    <source>
        <dbReference type="PROSITE" id="PS50404"/>
    </source>
</evidence>
<evidence type="ECO:0000313" key="3">
    <source>
        <dbReference type="EMBL" id="PSC68074.1"/>
    </source>
</evidence>
<dbReference type="SUPFAM" id="SSF52833">
    <property type="entry name" value="Thioredoxin-like"/>
    <property type="match status" value="1"/>
</dbReference>
<feature type="transmembrane region" description="Helical" evidence="1">
    <location>
        <begin position="270"/>
        <end position="289"/>
    </location>
</feature>
<sequence>MGKVGTSTIQRKRLTCRVVGVAEQTGKYHLRCNTGLLKGTYGGGEVLRPAPAESAAELNFAADADSSEAPLVTLTAATLQKQGRRLEGAEFEAYVLGHPKEGGLAHEGQLAACPFSARVLLLLEEKEIPYARTYVGSDKKPQWLTEASPGGKLPVLKDLSSGQLLPESDAISDFLEDKYGGGGGEHAAPTDAPKRRLGKLGDVAQPAPQLWPKFLAFLSAHKGSEEEKQARQELLSELKGWDWTEELPNLKAYLHRMTGRPAWRNSCRCLRLLLLLLLLLLRLLLLLLLRLLLLRLLLLRLLLLLLRLLLLLLLRLLLLLLLRLLLRLLLLLLLLRLLLLRLLRLLRLLLLTVGCTVRSLHPCTGVHPAWDDDSITADLRKKAGSGA</sequence>
<dbReference type="STRING" id="554055.A0A2P6V201"/>
<dbReference type="SUPFAM" id="SSF47616">
    <property type="entry name" value="GST C-terminal domain-like"/>
    <property type="match status" value="1"/>
</dbReference>
<dbReference type="AlphaFoldDB" id="A0A2P6V201"/>
<evidence type="ECO:0000313" key="4">
    <source>
        <dbReference type="Proteomes" id="UP000239649"/>
    </source>
</evidence>
<keyword evidence="4" id="KW-1185">Reference proteome</keyword>
<reference evidence="3 4" key="1">
    <citation type="journal article" date="2018" name="Plant J.">
        <title>Genome sequences of Chlorella sorokiniana UTEX 1602 and Micractinium conductrix SAG 241.80: implications to maltose excretion by a green alga.</title>
        <authorList>
            <person name="Arriola M.B."/>
            <person name="Velmurugan N."/>
            <person name="Zhang Y."/>
            <person name="Plunkett M.H."/>
            <person name="Hondzo H."/>
            <person name="Barney B.M."/>
        </authorList>
    </citation>
    <scope>NUCLEOTIDE SEQUENCE [LARGE SCALE GENOMIC DNA]</scope>
    <source>
        <strain evidence="3 4">SAG 241.80</strain>
    </source>
</reference>
<comment type="caution">
    <text evidence="3">The sequence shown here is derived from an EMBL/GenBank/DDBJ whole genome shotgun (WGS) entry which is preliminary data.</text>
</comment>
<protein>
    <submittedName>
        <fullName evidence="3">Dehydroascorbate reductase</fullName>
    </submittedName>
</protein>
<dbReference type="InterPro" id="IPR036249">
    <property type="entry name" value="Thioredoxin-like_sf"/>
</dbReference>
<proteinExistence type="predicted"/>
<dbReference type="InterPro" id="IPR050983">
    <property type="entry name" value="GST_Omega/HSP26"/>
</dbReference>
<dbReference type="PROSITE" id="PS50404">
    <property type="entry name" value="GST_NTER"/>
    <property type="match status" value="1"/>
</dbReference>
<dbReference type="PANTHER" id="PTHR43968">
    <property type="match status" value="1"/>
</dbReference>
<dbReference type="GO" id="GO:0005737">
    <property type="term" value="C:cytoplasm"/>
    <property type="evidence" value="ECO:0007669"/>
    <property type="project" value="TreeGrafter"/>
</dbReference>
<gene>
    <name evidence="3" type="ORF">C2E20_8331</name>
</gene>
<dbReference type="Pfam" id="PF13409">
    <property type="entry name" value="GST_N_2"/>
    <property type="match status" value="1"/>
</dbReference>